<dbReference type="OrthoDB" id="947464at2759"/>
<keyword evidence="1" id="KW-0812">Transmembrane</keyword>
<proteinExistence type="predicted"/>
<dbReference type="Proteomes" id="UP000737018">
    <property type="component" value="Unassembled WGS sequence"/>
</dbReference>
<protein>
    <submittedName>
        <fullName evidence="2">Uncharacterized protein</fullName>
    </submittedName>
</protein>
<dbReference type="EMBL" id="JRKL02001317">
    <property type="protein sequence ID" value="KAF3964765.1"/>
    <property type="molecule type" value="Genomic_DNA"/>
</dbReference>
<comment type="caution">
    <text evidence="2">The sequence shown here is derived from an EMBL/GenBank/DDBJ whole genome shotgun (WGS) entry which is preliminary data.</text>
</comment>
<name>A0A8J4VP77_9ROSI</name>
<evidence type="ECO:0000256" key="1">
    <source>
        <dbReference type="SAM" id="Phobius"/>
    </source>
</evidence>
<accession>A0A8J4VP77</accession>
<keyword evidence="1" id="KW-0472">Membrane</keyword>
<organism evidence="2 3">
    <name type="scientific">Castanea mollissima</name>
    <name type="common">Chinese chestnut</name>
    <dbReference type="NCBI Taxonomy" id="60419"/>
    <lineage>
        <taxon>Eukaryota</taxon>
        <taxon>Viridiplantae</taxon>
        <taxon>Streptophyta</taxon>
        <taxon>Embryophyta</taxon>
        <taxon>Tracheophyta</taxon>
        <taxon>Spermatophyta</taxon>
        <taxon>Magnoliopsida</taxon>
        <taxon>eudicotyledons</taxon>
        <taxon>Gunneridae</taxon>
        <taxon>Pentapetalae</taxon>
        <taxon>rosids</taxon>
        <taxon>fabids</taxon>
        <taxon>Fagales</taxon>
        <taxon>Fagaceae</taxon>
        <taxon>Castanea</taxon>
    </lineage>
</organism>
<feature type="transmembrane region" description="Helical" evidence="1">
    <location>
        <begin position="84"/>
        <end position="105"/>
    </location>
</feature>
<keyword evidence="1" id="KW-1133">Transmembrane helix</keyword>
<sequence>MRNKNSATMIGRVRLKSKSAAFSISTDREGGARVSEVAATKDRDLSVEVESLRSWCFVIFGVGSLGSVIWDMDSLGLGVVESEGAAGAKVLVEAMIMLAMLAYCLTVTDMSLFVLLGGRVCVFVYCVIWLVSEKDVWGESEKGVDFLKGYLILCHKN</sequence>
<gene>
    <name evidence="2" type="ORF">CMV_010984</name>
</gene>
<feature type="transmembrane region" description="Helical" evidence="1">
    <location>
        <begin position="52"/>
        <end position="72"/>
    </location>
</feature>
<evidence type="ECO:0000313" key="3">
    <source>
        <dbReference type="Proteomes" id="UP000737018"/>
    </source>
</evidence>
<evidence type="ECO:0000313" key="2">
    <source>
        <dbReference type="EMBL" id="KAF3964765.1"/>
    </source>
</evidence>
<dbReference type="AlphaFoldDB" id="A0A8J4VP77"/>
<feature type="transmembrane region" description="Helical" evidence="1">
    <location>
        <begin position="112"/>
        <end position="131"/>
    </location>
</feature>
<keyword evidence="3" id="KW-1185">Reference proteome</keyword>
<reference evidence="2" key="1">
    <citation type="submission" date="2020-03" db="EMBL/GenBank/DDBJ databases">
        <title>Castanea mollissima Vanexum genome sequencing.</title>
        <authorList>
            <person name="Staton M."/>
        </authorList>
    </citation>
    <scope>NUCLEOTIDE SEQUENCE</scope>
    <source>
        <tissue evidence="2">Leaf</tissue>
    </source>
</reference>